<dbReference type="Gene3D" id="1.10.10.2910">
    <property type="match status" value="1"/>
</dbReference>
<evidence type="ECO:0000313" key="4">
    <source>
        <dbReference type="Proteomes" id="UP000298060"/>
    </source>
</evidence>
<dbReference type="Pfam" id="PF06114">
    <property type="entry name" value="Peptidase_M78"/>
    <property type="match status" value="1"/>
</dbReference>
<proteinExistence type="predicted"/>
<evidence type="ECO:0000313" key="2">
    <source>
        <dbReference type="EMBL" id="EDH1108210.1"/>
    </source>
</evidence>
<sequence>MITFKENQPTWISAPSETISDILFERNISLDEFRLLLEISENKLKQLMSGKLEINELIAIKLSNILGASQYFWLERERQYRETLLILSEDLNDSEDSWLKYFPLKDMKASGWIPKTISKFQQYIYCLDYFNVKNLIEWQSKYQNQHAVVAFKKSQCFDSEQGAIDVWLRQGEILSEKISCQDWNKKEFITKLALIRNLTREKLPSIFIPKLQEICASCGVAVVIAKAPSGCKASGATKFITKQKAMIILSFRHLSDDHFWFSFFHEAAHLILHDNNLIFIDDEFSGFTDDLESEANSFAQRTLIPDEYEYEMKSMRLDIRTILRFSKKIGISSGIVVGQLQKMKIVPYNHFNDLKIRFKWS</sequence>
<dbReference type="InterPro" id="IPR010359">
    <property type="entry name" value="IrrE_HExxH"/>
</dbReference>
<dbReference type="Gene3D" id="1.10.260.40">
    <property type="entry name" value="lambda repressor-like DNA-binding domains"/>
    <property type="match status" value="1"/>
</dbReference>
<name>A0A3Z0C4X6_SALET</name>
<feature type="domain" description="IrrE N-terminal-like" evidence="1">
    <location>
        <begin position="242"/>
        <end position="334"/>
    </location>
</feature>
<evidence type="ECO:0000259" key="1">
    <source>
        <dbReference type="Pfam" id="PF06114"/>
    </source>
</evidence>
<dbReference type="RefSeq" id="WP_063809691.1">
    <property type="nucleotide sequence ID" value="NZ_JADDHO010000001.1"/>
</dbReference>
<reference evidence="3 4" key="1">
    <citation type="submission" date="2018-03" db="EMBL/GenBank/DDBJ databases">
        <title>Non-Typhoidal Salmonella genome sequencing and assembly.</title>
        <authorList>
            <person name="Matchawe C."/>
        </authorList>
    </citation>
    <scope>NUCLEOTIDE SEQUENCE [LARGE SCALE GENOMIC DNA]</scope>
    <source>
        <strain evidence="3 4">108ev</strain>
    </source>
</reference>
<dbReference type="GO" id="GO:0003677">
    <property type="term" value="F:DNA binding"/>
    <property type="evidence" value="ECO:0007669"/>
    <property type="project" value="InterPro"/>
</dbReference>
<dbReference type="EMBL" id="AAMGKT010000001">
    <property type="protein sequence ID" value="EDH1108210.1"/>
    <property type="molecule type" value="Genomic_DNA"/>
</dbReference>
<dbReference type="AlphaFoldDB" id="A0A3Z0C4X6"/>
<dbReference type="Proteomes" id="UP000298060">
    <property type="component" value="Unassembled WGS sequence"/>
</dbReference>
<organism evidence="2">
    <name type="scientific">Salmonella enterica I</name>
    <dbReference type="NCBI Taxonomy" id="59201"/>
    <lineage>
        <taxon>Bacteria</taxon>
        <taxon>Pseudomonadati</taxon>
        <taxon>Pseudomonadota</taxon>
        <taxon>Gammaproteobacteria</taxon>
        <taxon>Enterobacterales</taxon>
        <taxon>Enterobacteriaceae</taxon>
        <taxon>Salmonella</taxon>
    </lineage>
</organism>
<comment type="caution">
    <text evidence="2">The sequence shown here is derived from an EMBL/GenBank/DDBJ whole genome shotgun (WGS) entry which is preliminary data.</text>
</comment>
<gene>
    <name evidence="3" type="ORF">C9E94_19635</name>
    <name evidence="2" type="ORF">GCX84_01385</name>
</gene>
<reference evidence="2" key="2">
    <citation type="submission" date="2019-10" db="EMBL/GenBank/DDBJ databases">
        <authorList>
            <person name="Ashton P.M."/>
            <person name="Dallman T."/>
            <person name="Nair S."/>
            <person name="De Pinna E."/>
            <person name="Peters T."/>
            <person name="Grant K."/>
        </authorList>
    </citation>
    <scope>NUCLEOTIDE SEQUENCE</scope>
    <source>
        <strain evidence="2">821059</strain>
    </source>
</reference>
<dbReference type="InterPro" id="IPR010982">
    <property type="entry name" value="Lambda_DNA-bd_dom_sf"/>
</dbReference>
<evidence type="ECO:0000313" key="3">
    <source>
        <dbReference type="EMBL" id="TGB48679.1"/>
    </source>
</evidence>
<dbReference type="SUPFAM" id="SSF47413">
    <property type="entry name" value="lambda repressor-like DNA-binding domains"/>
    <property type="match status" value="1"/>
</dbReference>
<dbReference type="EMBL" id="PYJR01000127">
    <property type="protein sequence ID" value="TGB48679.1"/>
    <property type="molecule type" value="Genomic_DNA"/>
</dbReference>
<protein>
    <submittedName>
        <fullName evidence="2">ImmA/IrrE family metallo-endopeptidase</fullName>
    </submittedName>
</protein>
<accession>A0A3Z0C4X6</accession>